<name>A0A921FYY5_SPOPS</name>
<dbReference type="InterPro" id="IPR006450">
    <property type="entry name" value="Phage_HK97_gp6-like"/>
</dbReference>
<dbReference type="AlphaFoldDB" id="A0A921FYY5"/>
<accession>A0A921FYY5</accession>
<sequence length="97" mass="10942">MLEAVKTSLRVNGTDLNDEIQGLIEAAESDLILSGVIKEKIVETDPLIKRAVIIYCKAHFGYEDVKMSERFEQAYINLKQHLTLSQEYLVGDDDEGL</sequence>
<dbReference type="Proteomes" id="UP000698173">
    <property type="component" value="Unassembled WGS sequence"/>
</dbReference>
<comment type="caution">
    <text evidence="1">The sequence shown here is derived from an EMBL/GenBank/DDBJ whole genome shotgun (WGS) entry which is preliminary data.</text>
</comment>
<evidence type="ECO:0000313" key="1">
    <source>
        <dbReference type="EMBL" id="HJF31549.1"/>
    </source>
</evidence>
<dbReference type="Pfam" id="PF24829">
    <property type="entry name" value="Phage_connect_2"/>
    <property type="match status" value="1"/>
</dbReference>
<reference evidence="1" key="1">
    <citation type="journal article" date="2021" name="PeerJ">
        <title>Extensive microbial diversity within the chicken gut microbiome revealed by metagenomics and culture.</title>
        <authorList>
            <person name="Gilroy R."/>
            <person name="Ravi A."/>
            <person name="Getino M."/>
            <person name="Pursley I."/>
            <person name="Horton D.L."/>
            <person name="Alikhan N.F."/>
            <person name="Baker D."/>
            <person name="Gharbi K."/>
            <person name="Hall N."/>
            <person name="Watson M."/>
            <person name="Adriaenssens E.M."/>
            <person name="Foster-Nyarko E."/>
            <person name="Jarju S."/>
            <person name="Secka A."/>
            <person name="Antonio M."/>
            <person name="Oren A."/>
            <person name="Chaudhuri R.R."/>
            <person name="La Ragione R."/>
            <person name="Hildebrand F."/>
            <person name="Pallen M.J."/>
        </authorList>
    </citation>
    <scope>NUCLEOTIDE SEQUENCE</scope>
    <source>
        <strain evidence="1">CHK171-7178</strain>
    </source>
</reference>
<gene>
    <name evidence="1" type="ORF">K8V56_07190</name>
</gene>
<proteinExistence type="predicted"/>
<dbReference type="NCBIfam" id="TIGR01560">
    <property type="entry name" value="put_DNA_pack"/>
    <property type="match status" value="1"/>
</dbReference>
<dbReference type="InterPro" id="IPR056951">
    <property type="entry name" value="Phage_connect_2"/>
</dbReference>
<reference evidence="1" key="2">
    <citation type="submission" date="2021-09" db="EMBL/GenBank/DDBJ databases">
        <authorList>
            <person name="Gilroy R."/>
        </authorList>
    </citation>
    <scope>NUCLEOTIDE SEQUENCE</scope>
    <source>
        <strain evidence="1">CHK171-7178</strain>
    </source>
</reference>
<organism evidence="1 2">
    <name type="scientific">Sporosarcina psychrophila</name>
    <name type="common">Bacillus psychrophilus</name>
    <dbReference type="NCBI Taxonomy" id="1476"/>
    <lineage>
        <taxon>Bacteria</taxon>
        <taxon>Bacillati</taxon>
        <taxon>Bacillota</taxon>
        <taxon>Bacilli</taxon>
        <taxon>Bacillales</taxon>
        <taxon>Caryophanaceae</taxon>
        <taxon>Sporosarcina</taxon>
    </lineage>
</organism>
<protein>
    <submittedName>
        <fullName evidence="1">Head-tail connector protein</fullName>
    </submittedName>
</protein>
<evidence type="ECO:0000313" key="2">
    <source>
        <dbReference type="Proteomes" id="UP000698173"/>
    </source>
</evidence>
<dbReference type="EMBL" id="DYWT01000117">
    <property type="protein sequence ID" value="HJF31549.1"/>
    <property type="molecule type" value="Genomic_DNA"/>
</dbReference>